<proteinExistence type="predicted"/>
<sequence length="62" mass="7210">MQTTAEYTCAFCGEINTTFIDISAGFHQCYIEDCQVCCRPNKLYLEIDEDNLDVTIHTEYEF</sequence>
<evidence type="ECO:0000313" key="1">
    <source>
        <dbReference type="EMBL" id="EHJ09973.1"/>
    </source>
</evidence>
<evidence type="ECO:0008006" key="3">
    <source>
        <dbReference type="Google" id="ProtNLM"/>
    </source>
</evidence>
<evidence type="ECO:0000313" key="2">
    <source>
        <dbReference type="Proteomes" id="UP000003477"/>
    </source>
</evidence>
<accession>G5JCW3</accession>
<dbReference type="GeneID" id="88768583"/>
<dbReference type="InterPro" id="IPR017143">
    <property type="entry name" value="UCP037225"/>
</dbReference>
<dbReference type="RefSeq" id="WP_007313036.1">
    <property type="nucleotide sequence ID" value="NZ_AESD01000812.1"/>
</dbReference>
<dbReference type="AlphaFoldDB" id="G5JCW3"/>
<dbReference type="Pfam" id="PF14255">
    <property type="entry name" value="Zn_ribbon_21"/>
    <property type="match status" value="1"/>
</dbReference>
<gene>
    <name evidence="1" type="ORF">CWATWH0003_5260</name>
</gene>
<name>G5JCW3_CROWT</name>
<organism evidence="1 2">
    <name type="scientific">Crocosphaera watsonii WH 0003</name>
    <dbReference type="NCBI Taxonomy" id="423471"/>
    <lineage>
        <taxon>Bacteria</taxon>
        <taxon>Bacillati</taxon>
        <taxon>Cyanobacteriota</taxon>
        <taxon>Cyanophyceae</taxon>
        <taxon>Oscillatoriophycideae</taxon>
        <taxon>Chroococcales</taxon>
        <taxon>Aphanothecaceae</taxon>
        <taxon>Crocosphaera</taxon>
    </lineage>
</organism>
<dbReference type="PATRIC" id="fig|423471.3.peg.4913"/>
<dbReference type="EMBL" id="AESD01000812">
    <property type="protein sequence ID" value="EHJ09973.1"/>
    <property type="molecule type" value="Genomic_DNA"/>
</dbReference>
<dbReference type="Proteomes" id="UP000003477">
    <property type="component" value="Unassembled WGS sequence"/>
</dbReference>
<protein>
    <recommendedName>
        <fullName evidence="3">CPXCG motif-containing cysteine-rich protein</fullName>
    </recommendedName>
</protein>
<comment type="caution">
    <text evidence="1">The sequence shown here is derived from an EMBL/GenBank/DDBJ whole genome shotgun (WGS) entry which is preliminary data.</text>
</comment>
<reference evidence="1 2" key="1">
    <citation type="journal article" date="2011" name="Front. Microbiol.">
        <title>Two Strains of Crocosphaera watsonii with Highly Conserved Genomes are Distinguished by Strain-Specific Features.</title>
        <authorList>
            <person name="Bench S.R."/>
            <person name="Ilikchyan I.N."/>
            <person name="Tripp H.J."/>
            <person name="Zehr J.P."/>
        </authorList>
    </citation>
    <scope>NUCLEOTIDE SEQUENCE [LARGE SCALE GENOMIC DNA]</scope>
    <source>
        <strain evidence="1 2">WH 0003</strain>
    </source>
</reference>
<dbReference type="PIRSF" id="PIRSF037225">
    <property type="entry name" value="UCP037225"/>
    <property type="match status" value="1"/>
</dbReference>
<dbReference type="InterPro" id="IPR025990">
    <property type="entry name" value="zinc_ribbon_bacterial"/>
</dbReference>